<proteinExistence type="predicted"/>
<keyword evidence="9" id="KW-1185">Reference proteome</keyword>
<dbReference type="EMBL" id="JBJQOH010000008">
    <property type="protein sequence ID" value="KAL3675607.1"/>
    <property type="molecule type" value="Genomic_DNA"/>
</dbReference>
<dbReference type="AlphaFoldDB" id="A0ABD3GBQ1"/>
<dbReference type="Gene3D" id="3.40.50.2000">
    <property type="entry name" value="Glycogen Phosphorylase B"/>
    <property type="match status" value="1"/>
</dbReference>
<dbReference type="EC" id="2.4.1.21" evidence="3"/>
<organism evidence="8 9">
    <name type="scientific">Riccia sorocarpa</name>
    <dbReference type="NCBI Taxonomy" id="122646"/>
    <lineage>
        <taxon>Eukaryota</taxon>
        <taxon>Viridiplantae</taxon>
        <taxon>Streptophyta</taxon>
        <taxon>Embryophyta</taxon>
        <taxon>Marchantiophyta</taxon>
        <taxon>Marchantiopsida</taxon>
        <taxon>Marchantiidae</taxon>
        <taxon>Marchantiales</taxon>
        <taxon>Ricciaceae</taxon>
        <taxon>Riccia</taxon>
    </lineage>
</organism>
<evidence type="ECO:0000256" key="6">
    <source>
        <dbReference type="ARBA" id="ARBA00022922"/>
    </source>
</evidence>
<dbReference type="InterPro" id="IPR013534">
    <property type="entry name" value="Starch_synth_cat_dom"/>
</dbReference>
<evidence type="ECO:0000256" key="2">
    <source>
        <dbReference type="ARBA" id="ARBA00004727"/>
    </source>
</evidence>
<accession>A0ABD3GBQ1</accession>
<evidence type="ECO:0000313" key="9">
    <source>
        <dbReference type="Proteomes" id="UP001633002"/>
    </source>
</evidence>
<reference evidence="8 9" key="1">
    <citation type="submission" date="2024-09" db="EMBL/GenBank/DDBJ databases">
        <title>Chromosome-scale assembly of Riccia sorocarpa.</title>
        <authorList>
            <person name="Paukszto L."/>
        </authorList>
    </citation>
    <scope>NUCLEOTIDE SEQUENCE [LARGE SCALE GENOMIC DNA]</scope>
    <source>
        <strain evidence="8">LP-2024</strain>
        <tissue evidence="8">Aerial parts of the thallus</tissue>
    </source>
</reference>
<feature type="domain" description="Starch synthase catalytic" evidence="7">
    <location>
        <begin position="73"/>
        <end position="129"/>
    </location>
</feature>
<comment type="caution">
    <text evidence="8">The sequence shown here is derived from an EMBL/GenBank/DDBJ whole genome shotgun (WGS) entry which is preliminary data.</text>
</comment>
<dbReference type="GO" id="GO:0009011">
    <property type="term" value="F:alpha-1,4-glucan glucosyltransferase (ADP-glucose donor) activity"/>
    <property type="evidence" value="ECO:0007669"/>
    <property type="project" value="UniProtKB-EC"/>
</dbReference>
<gene>
    <name evidence="8" type="ORF">R1sor_025555</name>
</gene>
<name>A0ABD3GBQ1_9MARC</name>
<protein>
    <recommendedName>
        <fullName evidence="3">starch synthase</fullName>
        <ecNumber evidence="3">2.4.1.21</ecNumber>
    </recommendedName>
</protein>
<dbReference type="Pfam" id="PF08323">
    <property type="entry name" value="Glyco_transf_5"/>
    <property type="match status" value="1"/>
</dbReference>
<sequence length="214" mass="24252">MPWDFWSNLLLRIDALMLGKQLSLEDGLELRIMAWRREARIRDAYVAVHNEKDGEVAAGLTQLTRQKKKPGYHVVHIAAEMAPVAKVGGLGDVVTGLGRALQKKGHLVEIILPKYDCIDYSRIKNLKYQFSADDLSGKYANKAALRARLGLAPADASEDKPLREFERIARDSEQHPHIRLILKYDGGLTFHLRSVRNMIAVRMGVFRLLGRRED</sequence>
<keyword evidence="5" id="KW-0808">Transferase</keyword>
<dbReference type="GO" id="GO:0019252">
    <property type="term" value="P:starch biosynthetic process"/>
    <property type="evidence" value="ECO:0007669"/>
    <property type="project" value="UniProtKB-KW"/>
</dbReference>
<dbReference type="SUPFAM" id="SSF53756">
    <property type="entry name" value="UDP-Glycosyltransferase/glycogen phosphorylase"/>
    <property type="match status" value="1"/>
</dbReference>
<comment type="catalytic activity">
    <reaction evidence="1">
        <text>[(1-&gt;4)-alpha-D-glucosyl](n) + ADP-alpha-D-glucose = [(1-&gt;4)-alpha-D-glucosyl](n+1) + ADP + H(+)</text>
        <dbReference type="Rhea" id="RHEA:18189"/>
        <dbReference type="Rhea" id="RHEA-COMP:9584"/>
        <dbReference type="Rhea" id="RHEA-COMP:9587"/>
        <dbReference type="ChEBI" id="CHEBI:15378"/>
        <dbReference type="ChEBI" id="CHEBI:15444"/>
        <dbReference type="ChEBI" id="CHEBI:57498"/>
        <dbReference type="ChEBI" id="CHEBI:456216"/>
        <dbReference type="EC" id="2.4.1.21"/>
    </reaction>
</comment>
<evidence type="ECO:0000313" key="8">
    <source>
        <dbReference type="EMBL" id="KAL3675607.1"/>
    </source>
</evidence>
<evidence type="ECO:0000256" key="4">
    <source>
        <dbReference type="ARBA" id="ARBA00022676"/>
    </source>
</evidence>
<evidence type="ECO:0000259" key="7">
    <source>
        <dbReference type="Pfam" id="PF08323"/>
    </source>
</evidence>
<dbReference type="PANTHER" id="PTHR46083:SF2">
    <property type="entry name" value="STARCH SYNTHASE 4, CHLOROPLASTIC_AMYLOPLASTIC-RELATED"/>
    <property type="match status" value="1"/>
</dbReference>
<keyword evidence="6" id="KW-0750">Starch biosynthesis</keyword>
<evidence type="ECO:0000256" key="1">
    <source>
        <dbReference type="ARBA" id="ARBA00001478"/>
    </source>
</evidence>
<dbReference type="PANTHER" id="PTHR46083">
    <property type="match status" value="1"/>
</dbReference>
<evidence type="ECO:0000256" key="3">
    <source>
        <dbReference type="ARBA" id="ARBA00012588"/>
    </source>
</evidence>
<dbReference type="Proteomes" id="UP001633002">
    <property type="component" value="Unassembled WGS sequence"/>
</dbReference>
<evidence type="ECO:0000256" key="5">
    <source>
        <dbReference type="ARBA" id="ARBA00022679"/>
    </source>
</evidence>
<keyword evidence="4" id="KW-0328">Glycosyltransferase</keyword>
<comment type="pathway">
    <text evidence="2">Glycan biosynthesis; starch biosynthesis.</text>
</comment>